<proteinExistence type="predicted"/>
<keyword evidence="2" id="KW-1185">Reference proteome</keyword>
<accession>A0A3Q7H9L9</accession>
<reference evidence="1" key="1">
    <citation type="journal article" date="2012" name="Nature">
        <title>The tomato genome sequence provides insights into fleshy fruit evolution.</title>
        <authorList>
            <consortium name="Tomato Genome Consortium"/>
        </authorList>
    </citation>
    <scope>NUCLEOTIDE SEQUENCE [LARGE SCALE GENOMIC DNA]</scope>
    <source>
        <strain evidence="1">cv. Heinz 1706</strain>
    </source>
</reference>
<organism evidence="1">
    <name type="scientific">Solanum lycopersicum</name>
    <name type="common">Tomato</name>
    <name type="synonym">Lycopersicon esculentum</name>
    <dbReference type="NCBI Taxonomy" id="4081"/>
    <lineage>
        <taxon>Eukaryota</taxon>
        <taxon>Viridiplantae</taxon>
        <taxon>Streptophyta</taxon>
        <taxon>Embryophyta</taxon>
        <taxon>Tracheophyta</taxon>
        <taxon>Spermatophyta</taxon>
        <taxon>Magnoliopsida</taxon>
        <taxon>eudicotyledons</taxon>
        <taxon>Gunneridae</taxon>
        <taxon>Pentapetalae</taxon>
        <taxon>asterids</taxon>
        <taxon>lamiids</taxon>
        <taxon>Solanales</taxon>
        <taxon>Solanaceae</taxon>
        <taxon>Solanoideae</taxon>
        <taxon>Solaneae</taxon>
        <taxon>Solanum</taxon>
        <taxon>Solanum subgen. Lycopersicon</taxon>
    </lineage>
</organism>
<protein>
    <submittedName>
        <fullName evidence="1">Uncharacterized protein</fullName>
    </submittedName>
</protein>
<dbReference type="EnsemblPlants" id="Solyc07g042935.1.1">
    <property type="protein sequence ID" value="Solyc07g042935.1.1"/>
    <property type="gene ID" value="Solyc07g042935.1"/>
</dbReference>
<name>A0A3Q7H9L9_SOLLC</name>
<reference evidence="1" key="2">
    <citation type="submission" date="2019-01" db="UniProtKB">
        <authorList>
            <consortium name="EnsemblPlants"/>
        </authorList>
    </citation>
    <scope>IDENTIFICATION</scope>
    <source>
        <strain evidence="1">cv. Heinz 1706</strain>
    </source>
</reference>
<dbReference type="PaxDb" id="4081-Solyc07g042940.1.1"/>
<dbReference type="Gramene" id="Solyc07g042935.1.1">
    <property type="protein sequence ID" value="Solyc07g042935.1.1"/>
    <property type="gene ID" value="Solyc07g042935.1"/>
</dbReference>
<evidence type="ECO:0000313" key="1">
    <source>
        <dbReference type="EnsemblPlants" id="Solyc07g042935.1.1"/>
    </source>
</evidence>
<evidence type="ECO:0000313" key="2">
    <source>
        <dbReference type="Proteomes" id="UP000004994"/>
    </source>
</evidence>
<sequence>MPFLLKRIGSASTTNQAGSVATDNGPHLIGLCFFRLQTREELFHISNYASSRSSSKDIKRIGSASTTNQAGSVTTDNDTHLIGLCFFRLQANEGLFHINNYASSLSSSKDKGKGWTTLCVPDLIEKERMQNCYCCLKCANKNMNHIDKVLKMSRLSTISEIQELRKKASREFDSKLAAFPQRSRSTSLAPVRI</sequence>
<dbReference type="InParanoid" id="A0A3Q7H9L9"/>
<dbReference type="Proteomes" id="UP000004994">
    <property type="component" value="Chromosome 7"/>
</dbReference>
<dbReference type="AlphaFoldDB" id="A0A3Q7H9L9"/>